<dbReference type="PANTHER" id="PTHR38340">
    <property type="entry name" value="S-LAYER PROTEIN"/>
    <property type="match status" value="1"/>
</dbReference>
<keyword evidence="2" id="KW-0964">Secreted</keyword>
<accession>A0ABY8BG84</accession>
<feature type="region of interest" description="Disordered" evidence="4">
    <location>
        <begin position="1"/>
        <end position="24"/>
    </location>
</feature>
<keyword evidence="7" id="KW-1185">Reference proteome</keyword>
<dbReference type="Gene3D" id="2.150.10.10">
    <property type="entry name" value="Serralysin-like metalloprotease, C-terminal"/>
    <property type="match status" value="7"/>
</dbReference>
<dbReference type="SUPFAM" id="SSF51120">
    <property type="entry name" value="beta-Roll"/>
    <property type="match status" value="5"/>
</dbReference>
<dbReference type="Pfam" id="PF00353">
    <property type="entry name" value="HemolysinCabind"/>
    <property type="match status" value="10"/>
</dbReference>
<dbReference type="PANTHER" id="PTHR38340:SF1">
    <property type="entry name" value="S-LAYER PROTEIN"/>
    <property type="match status" value="1"/>
</dbReference>
<protein>
    <submittedName>
        <fullName evidence="6">Calcium-binding protein</fullName>
    </submittedName>
</protein>
<dbReference type="EMBL" id="CP119083">
    <property type="protein sequence ID" value="WEF34935.1"/>
    <property type="molecule type" value="Genomic_DNA"/>
</dbReference>
<evidence type="ECO:0000313" key="7">
    <source>
        <dbReference type="Proteomes" id="UP001216510"/>
    </source>
</evidence>
<feature type="domain" description="Haemolysin-type calcium binding-related" evidence="5">
    <location>
        <begin position="624"/>
        <end position="668"/>
    </location>
</feature>
<evidence type="ECO:0000259" key="5">
    <source>
        <dbReference type="Pfam" id="PF06594"/>
    </source>
</evidence>
<sequence length="1096" mass="109326">MAYHVKPAPGPAHGPLGAPRKMGGAATSGEAGTLVLADAGSGSVALARAGDDLVIRYGSDEQVTVAGQFAGGGVGRIEFSGAIGVDTTDLATQLALQGTAGDDQLLGVAAGWSAHDRIHGYDGADYLRDADGGANLLDGGAGNDTIHYAADGENTIMGGAGDDTIVSLDGAGSGHASNVAGDGGDDCLVGGAGAETYAFRRGDGNDTLLGDTGAAGDPGAVDRFLFGAGIAPADVTFTQDATMLVLRIRDPDDPAALQSVRLFEWFGTAGSRYIEWFEFADGARIDAAQASAAATRMVGGADADLLRGYAETTLVDAGDGNDTIVANSEGAVVVRGGGGNDDISYVPRAATCVEGGSGDDTIVGQGPANEFEHTIAGGAGNDSLQGSEGREVYLFERGDGRDVLRDTGPAAQADRIVLGAGIVRSDVSVVRESDDLVLRIGGDGATADSIRVQQWFYGAERRIESVQFADGTALTAAQLSTLANTLVGTAGNDTLTGYHGTPSIDGLAGDDTITGGTTAALLRGGSGNDRVLYVASANNTIEGGSGDDYLAWTYNASSAASNVLVGGTGNDTLVGSDSFDTYHYNRGDGSDVIGDFGVAWATDRLAFGAGIARADLADSRVGQDLVLLVRDAANPEAVDRIRVRDWFAGDSYRIERLEFAGGTALSGSQLAALGATLRGTEANDTLNGYAETRAIDGGGGNDTIAGGTAVAALQGGAGHDMIRFAAEANAVVDGGSGNDTLIGSASTAATGTTRIAGGTGDDSITGTWGATTYLFNRGDGRDVITDNGDTASTDRLVFGAGIGQGELALRRSANDLVLTIGAGSADAANPAPGDRIAITGWFATAGRVIERIEFADGSFLTAAQVAGMTFGTAAADTLAAQDQHLLVGLGGDDRLTAGNRAALLDGGAGNDTLVGGAAADFLYGGQGNDSVTAGGSDVVGFNGGDGADTLLASGGNVTLALGGDSDPAQFQLAQAGSALLLALGGGDSVTLQDWYGGTPAHGVARLQVLDAQAGVAALYDFRALVAAFDDARAADGAIGWWDAGAGLSAVALAGTPGAAYGGTIAGDIAAHAGVTLLAPLLDTLRSGLFGVEAQAL</sequence>
<dbReference type="InterPro" id="IPR050557">
    <property type="entry name" value="RTX_toxin/Mannuronan_C5-epim"/>
</dbReference>
<evidence type="ECO:0000256" key="3">
    <source>
        <dbReference type="ARBA" id="ARBA00022837"/>
    </source>
</evidence>
<evidence type="ECO:0000313" key="6">
    <source>
        <dbReference type="EMBL" id="WEF34935.1"/>
    </source>
</evidence>
<keyword evidence="3" id="KW-0106">Calcium</keyword>
<organism evidence="6 7">
    <name type="scientific">Pseudoduganella chitinolytica</name>
    <dbReference type="NCBI Taxonomy" id="34070"/>
    <lineage>
        <taxon>Bacteria</taxon>
        <taxon>Pseudomonadati</taxon>
        <taxon>Pseudomonadota</taxon>
        <taxon>Betaproteobacteria</taxon>
        <taxon>Burkholderiales</taxon>
        <taxon>Oxalobacteraceae</taxon>
        <taxon>Telluria group</taxon>
        <taxon>Pseudoduganella</taxon>
    </lineage>
</organism>
<dbReference type="PRINTS" id="PR00313">
    <property type="entry name" value="CABNDNGRPT"/>
</dbReference>
<dbReference type="Proteomes" id="UP001216510">
    <property type="component" value="Chromosome"/>
</dbReference>
<evidence type="ECO:0000256" key="2">
    <source>
        <dbReference type="ARBA" id="ARBA00022525"/>
    </source>
</evidence>
<evidence type="ECO:0000256" key="4">
    <source>
        <dbReference type="SAM" id="MobiDB-lite"/>
    </source>
</evidence>
<comment type="subcellular location">
    <subcellularLocation>
        <location evidence="1">Secreted</location>
    </subcellularLocation>
</comment>
<reference evidence="6 7" key="1">
    <citation type="submission" date="2023-02" db="EMBL/GenBank/DDBJ databases">
        <title>Gemone sequence of Telluria chitinolytica ACM 3522T.</title>
        <authorList>
            <person name="Frediansyah A."/>
            <person name="Miess H."/>
            <person name="Gross H."/>
        </authorList>
    </citation>
    <scope>NUCLEOTIDE SEQUENCE [LARGE SCALE GENOMIC DNA]</scope>
    <source>
        <strain evidence="6 7">ACM 3522</strain>
    </source>
</reference>
<dbReference type="InterPro" id="IPR010566">
    <property type="entry name" value="Haemolys_ca-bd"/>
</dbReference>
<name>A0ABY8BG84_9BURK</name>
<proteinExistence type="predicted"/>
<feature type="domain" description="Haemolysin-type calcium binding-related" evidence="5">
    <location>
        <begin position="435"/>
        <end position="478"/>
    </location>
</feature>
<dbReference type="InterPro" id="IPR001343">
    <property type="entry name" value="Hemolysn_Ca-bd"/>
</dbReference>
<gene>
    <name evidence="6" type="ORF">PX653_09285</name>
</gene>
<feature type="domain" description="Haemolysin-type calcium binding-related" evidence="5">
    <location>
        <begin position="815"/>
        <end position="864"/>
    </location>
</feature>
<dbReference type="Pfam" id="PF06594">
    <property type="entry name" value="HCBP_related"/>
    <property type="match status" value="3"/>
</dbReference>
<dbReference type="RefSeq" id="WP_277417606.1">
    <property type="nucleotide sequence ID" value="NZ_CP119083.1"/>
</dbReference>
<evidence type="ECO:0000256" key="1">
    <source>
        <dbReference type="ARBA" id="ARBA00004613"/>
    </source>
</evidence>
<dbReference type="InterPro" id="IPR011049">
    <property type="entry name" value="Serralysin-like_metalloprot_C"/>
</dbReference>